<evidence type="ECO:0000313" key="1">
    <source>
        <dbReference type="EMBL" id="MCQ4045835.1"/>
    </source>
</evidence>
<dbReference type="EMBL" id="JANFNH010000049">
    <property type="protein sequence ID" value="MCQ4045835.1"/>
    <property type="molecule type" value="Genomic_DNA"/>
</dbReference>
<proteinExistence type="predicted"/>
<accession>A0ABT1PKE5</accession>
<comment type="caution">
    <text evidence="1">The sequence shown here is derived from an EMBL/GenBank/DDBJ whole genome shotgun (WGS) entry which is preliminary data.</text>
</comment>
<evidence type="ECO:0000313" key="2">
    <source>
        <dbReference type="Proteomes" id="UP001206206"/>
    </source>
</evidence>
<dbReference type="RefSeq" id="WP_255931984.1">
    <property type="nucleotide sequence ID" value="NZ_JANFNH010000049.1"/>
</dbReference>
<keyword evidence="2" id="KW-1185">Reference proteome</keyword>
<gene>
    <name evidence="1" type="ORF">NON19_28315</name>
</gene>
<name>A0ABT1PKE5_9ACTN</name>
<sequence>MDLFRRKLRKAGLDADRARKALIAANAVIQSHTPTDGSSHEAEFTMADVRKTARKMFGIRLSTAECIAATKTRLEAMGAVQDEAAGPEEP</sequence>
<organism evidence="1 2">
    <name type="scientific">Streptantibioticus rubrisoli</name>
    <dbReference type="NCBI Taxonomy" id="1387313"/>
    <lineage>
        <taxon>Bacteria</taxon>
        <taxon>Bacillati</taxon>
        <taxon>Actinomycetota</taxon>
        <taxon>Actinomycetes</taxon>
        <taxon>Kitasatosporales</taxon>
        <taxon>Streptomycetaceae</taxon>
        <taxon>Streptantibioticus</taxon>
    </lineage>
</organism>
<protein>
    <submittedName>
        <fullName evidence="1">Uncharacterized protein</fullName>
    </submittedName>
</protein>
<reference evidence="1 2" key="1">
    <citation type="submission" date="2022-06" db="EMBL/GenBank/DDBJ databases">
        <title>Draft genome sequence of type strain Streptomyces rubrisoli DSM 42083.</title>
        <authorList>
            <person name="Duangmal K."/>
            <person name="Klaysubun C."/>
        </authorList>
    </citation>
    <scope>NUCLEOTIDE SEQUENCE [LARGE SCALE GENOMIC DNA]</scope>
    <source>
        <strain evidence="1 2">DSM 42083</strain>
    </source>
</reference>
<dbReference type="Proteomes" id="UP001206206">
    <property type="component" value="Unassembled WGS sequence"/>
</dbReference>